<feature type="region of interest" description="Disordered" evidence="1">
    <location>
        <begin position="66"/>
        <end position="126"/>
    </location>
</feature>
<gene>
    <name evidence="2" type="ORF">QBC40DRAFT_287260</name>
</gene>
<reference evidence="2" key="2">
    <citation type="submission" date="2023-05" db="EMBL/GenBank/DDBJ databases">
        <authorList>
            <consortium name="Lawrence Berkeley National Laboratory"/>
            <person name="Steindorff A."/>
            <person name="Hensen N."/>
            <person name="Bonometti L."/>
            <person name="Westerberg I."/>
            <person name="Brannstrom I.O."/>
            <person name="Guillou S."/>
            <person name="Cros-Aarteil S."/>
            <person name="Calhoun S."/>
            <person name="Haridas S."/>
            <person name="Kuo A."/>
            <person name="Mondo S."/>
            <person name="Pangilinan J."/>
            <person name="Riley R."/>
            <person name="Labutti K."/>
            <person name="Andreopoulos B."/>
            <person name="Lipzen A."/>
            <person name="Chen C."/>
            <person name="Yanf M."/>
            <person name="Daum C."/>
            <person name="Ng V."/>
            <person name="Clum A."/>
            <person name="Ohm R."/>
            <person name="Martin F."/>
            <person name="Silar P."/>
            <person name="Natvig D."/>
            <person name="Lalanne C."/>
            <person name="Gautier V."/>
            <person name="Ament-Velasquez S.L."/>
            <person name="Kruys A."/>
            <person name="Hutchinson M.I."/>
            <person name="Powell A.J."/>
            <person name="Barry K."/>
            <person name="Miller A.N."/>
            <person name="Grigoriev I.V."/>
            <person name="Debuchy R."/>
            <person name="Gladieux P."/>
            <person name="Thoren M.H."/>
            <person name="Johannesson H."/>
        </authorList>
    </citation>
    <scope>NUCLEOTIDE SEQUENCE</scope>
    <source>
        <strain evidence="2">CBS 315.58</strain>
    </source>
</reference>
<protein>
    <submittedName>
        <fullName evidence="2">Uncharacterized protein</fullName>
    </submittedName>
</protein>
<keyword evidence="3" id="KW-1185">Reference proteome</keyword>
<evidence type="ECO:0000256" key="1">
    <source>
        <dbReference type="SAM" id="MobiDB-lite"/>
    </source>
</evidence>
<comment type="caution">
    <text evidence="2">The sequence shown here is derived from an EMBL/GenBank/DDBJ whole genome shotgun (WGS) entry which is preliminary data.</text>
</comment>
<evidence type="ECO:0000313" key="3">
    <source>
        <dbReference type="Proteomes" id="UP001303160"/>
    </source>
</evidence>
<dbReference type="AlphaFoldDB" id="A0AAN7ASY8"/>
<feature type="compositionally biased region" description="Low complexity" evidence="1">
    <location>
        <begin position="88"/>
        <end position="102"/>
    </location>
</feature>
<feature type="compositionally biased region" description="Polar residues" evidence="1">
    <location>
        <begin position="103"/>
        <end position="116"/>
    </location>
</feature>
<organism evidence="2 3">
    <name type="scientific">Triangularia verruculosa</name>
    <dbReference type="NCBI Taxonomy" id="2587418"/>
    <lineage>
        <taxon>Eukaryota</taxon>
        <taxon>Fungi</taxon>
        <taxon>Dikarya</taxon>
        <taxon>Ascomycota</taxon>
        <taxon>Pezizomycotina</taxon>
        <taxon>Sordariomycetes</taxon>
        <taxon>Sordariomycetidae</taxon>
        <taxon>Sordariales</taxon>
        <taxon>Podosporaceae</taxon>
        <taxon>Triangularia</taxon>
    </lineage>
</organism>
<proteinExistence type="predicted"/>
<sequence>MCASCDIHIGGPFCERSSRYGVQVLLPATFPELYGWGLRSPGRVVPQGAVIFGHSWKFPLRWSLTKDVPPEEGEPDPLSMDDVSGLMSDSGIGTSIDSSESGPTQPSKGTLYSLGSNPGFLHHEDA</sequence>
<evidence type="ECO:0000313" key="2">
    <source>
        <dbReference type="EMBL" id="KAK4196450.1"/>
    </source>
</evidence>
<dbReference type="Proteomes" id="UP001303160">
    <property type="component" value="Unassembled WGS sequence"/>
</dbReference>
<accession>A0AAN7ASY8</accession>
<dbReference type="EMBL" id="MU863984">
    <property type="protein sequence ID" value="KAK4196450.1"/>
    <property type="molecule type" value="Genomic_DNA"/>
</dbReference>
<reference evidence="2" key="1">
    <citation type="journal article" date="2023" name="Mol. Phylogenet. Evol.">
        <title>Genome-scale phylogeny and comparative genomics of the fungal order Sordariales.</title>
        <authorList>
            <person name="Hensen N."/>
            <person name="Bonometti L."/>
            <person name="Westerberg I."/>
            <person name="Brannstrom I.O."/>
            <person name="Guillou S."/>
            <person name="Cros-Aarteil S."/>
            <person name="Calhoun S."/>
            <person name="Haridas S."/>
            <person name="Kuo A."/>
            <person name="Mondo S."/>
            <person name="Pangilinan J."/>
            <person name="Riley R."/>
            <person name="LaButti K."/>
            <person name="Andreopoulos B."/>
            <person name="Lipzen A."/>
            <person name="Chen C."/>
            <person name="Yan M."/>
            <person name="Daum C."/>
            <person name="Ng V."/>
            <person name="Clum A."/>
            <person name="Steindorff A."/>
            <person name="Ohm R.A."/>
            <person name="Martin F."/>
            <person name="Silar P."/>
            <person name="Natvig D.O."/>
            <person name="Lalanne C."/>
            <person name="Gautier V."/>
            <person name="Ament-Velasquez S.L."/>
            <person name="Kruys A."/>
            <person name="Hutchinson M.I."/>
            <person name="Powell A.J."/>
            <person name="Barry K."/>
            <person name="Miller A.N."/>
            <person name="Grigoriev I.V."/>
            <person name="Debuchy R."/>
            <person name="Gladieux P."/>
            <person name="Hiltunen Thoren M."/>
            <person name="Johannesson H."/>
        </authorList>
    </citation>
    <scope>NUCLEOTIDE SEQUENCE</scope>
    <source>
        <strain evidence="2">CBS 315.58</strain>
    </source>
</reference>
<name>A0AAN7ASY8_9PEZI</name>